<dbReference type="OrthoDB" id="5957461at2"/>
<dbReference type="STRING" id="993689.GCA_002077135_00052"/>
<comment type="caution">
    <text evidence="1">The sequence shown here is derived from an EMBL/GenBank/DDBJ whole genome shotgun (WGS) entry which is preliminary data.</text>
</comment>
<dbReference type="Proteomes" id="UP000307749">
    <property type="component" value="Unassembled WGS sequence"/>
</dbReference>
<keyword evidence="2" id="KW-1185">Reference proteome</keyword>
<proteinExistence type="predicted"/>
<accession>A0A4S3KMV5</accession>
<evidence type="ECO:0000313" key="2">
    <source>
        <dbReference type="Proteomes" id="UP000307749"/>
    </source>
</evidence>
<reference evidence="1 2" key="1">
    <citation type="submission" date="2017-02" db="EMBL/GenBank/DDBJ databases">
        <title>Whole genome sequencing of Metallibacterium scheffleri DSM 24874 (T).</title>
        <authorList>
            <person name="Kumar S."/>
            <person name="Patil P."/>
            <person name="Patil P.B."/>
        </authorList>
    </citation>
    <scope>NUCLEOTIDE SEQUENCE [LARGE SCALE GENOMIC DNA]</scope>
    <source>
        <strain evidence="1 2">DSM 24874</strain>
    </source>
</reference>
<sequence>MRLMLDEDTGIPIPLDNFALEAWTLQYIRALNSGRMESLMDRLATSFATSLAECLDADLKRPSDAKVQYATSIARELGIALPAEALRFRGPMDDFIDRFAEQFRQRHRDPHTEG</sequence>
<dbReference type="AlphaFoldDB" id="A0A4S3KMV5"/>
<gene>
    <name evidence="1" type="ORF">B1806_09640</name>
</gene>
<organism evidence="1 2">
    <name type="scientific">Metallibacterium scheffleri</name>
    <dbReference type="NCBI Taxonomy" id="993689"/>
    <lineage>
        <taxon>Bacteria</taxon>
        <taxon>Pseudomonadati</taxon>
        <taxon>Pseudomonadota</taxon>
        <taxon>Gammaproteobacteria</taxon>
        <taxon>Lysobacterales</taxon>
        <taxon>Rhodanobacteraceae</taxon>
        <taxon>Metallibacterium</taxon>
    </lineage>
</organism>
<evidence type="ECO:0000313" key="1">
    <source>
        <dbReference type="EMBL" id="THD10149.1"/>
    </source>
</evidence>
<name>A0A4S3KMV5_9GAMM</name>
<dbReference type="EMBL" id="MWQO01000033">
    <property type="protein sequence ID" value="THD10149.1"/>
    <property type="molecule type" value="Genomic_DNA"/>
</dbReference>
<protein>
    <submittedName>
        <fullName evidence="1">Uncharacterized protein</fullName>
    </submittedName>
</protein>